<feature type="non-terminal residue" evidence="3">
    <location>
        <position position="213"/>
    </location>
</feature>
<dbReference type="EMBL" id="CAJNNW010020974">
    <property type="protein sequence ID" value="CAE8667304.1"/>
    <property type="molecule type" value="Genomic_DNA"/>
</dbReference>
<protein>
    <submittedName>
        <fullName evidence="3">Uncharacterized protein</fullName>
    </submittedName>
</protein>
<comment type="caution">
    <text evidence="3">The sequence shown here is derived from an EMBL/GenBank/DDBJ whole genome shotgun (WGS) entry which is preliminary data.</text>
</comment>
<dbReference type="AlphaFoldDB" id="A0A813IZF9"/>
<reference evidence="3" key="1">
    <citation type="submission" date="2021-02" db="EMBL/GenBank/DDBJ databases">
        <authorList>
            <person name="Dougan E. K."/>
            <person name="Rhodes N."/>
            <person name="Thang M."/>
            <person name="Chan C."/>
        </authorList>
    </citation>
    <scope>NUCLEOTIDE SEQUENCE</scope>
</reference>
<evidence type="ECO:0000256" key="2">
    <source>
        <dbReference type="SAM" id="MobiDB-lite"/>
    </source>
</evidence>
<accession>A0A813IZF9</accession>
<feature type="compositionally biased region" description="Polar residues" evidence="2">
    <location>
        <begin position="203"/>
        <end position="213"/>
    </location>
</feature>
<feature type="compositionally biased region" description="Low complexity" evidence="2">
    <location>
        <begin position="154"/>
        <end position="179"/>
    </location>
</feature>
<feature type="region of interest" description="Disordered" evidence="2">
    <location>
        <begin position="104"/>
        <end position="213"/>
    </location>
</feature>
<evidence type="ECO:0000313" key="3">
    <source>
        <dbReference type="EMBL" id="CAE8667304.1"/>
    </source>
</evidence>
<dbReference type="Proteomes" id="UP000626109">
    <property type="component" value="Unassembled WGS sequence"/>
</dbReference>
<organism evidence="3 4">
    <name type="scientific">Polarella glacialis</name>
    <name type="common">Dinoflagellate</name>
    <dbReference type="NCBI Taxonomy" id="89957"/>
    <lineage>
        <taxon>Eukaryota</taxon>
        <taxon>Sar</taxon>
        <taxon>Alveolata</taxon>
        <taxon>Dinophyceae</taxon>
        <taxon>Suessiales</taxon>
        <taxon>Suessiaceae</taxon>
        <taxon>Polarella</taxon>
    </lineage>
</organism>
<proteinExistence type="predicted"/>
<name>A0A813IZF9_POLGL</name>
<gene>
    <name evidence="3" type="ORF">PGLA2088_LOCUS16526</name>
</gene>
<feature type="coiled-coil region" evidence="1">
    <location>
        <begin position="3"/>
        <end position="40"/>
    </location>
</feature>
<evidence type="ECO:0000256" key="1">
    <source>
        <dbReference type="SAM" id="Coils"/>
    </source>
</evidence>
<keyword evidence="1" id="KW-0175">Coiled coil</keyword>
<evidence type="ECO:0000313" key="4">
    <source>
        <dbReference type="Proteomes" id="UP000626109"/>
    </source>
</evidence>
<sequence>DILSEEKARHESAQAQHEQIEHLRMHIESLRAEKSSFQQRQQALFQKQRVAEQDRNRLLGALQDDRSTVNQMRSERIRLCEERTSLEREVALLAREALVDRAAVPSGEPADPRRWPTSSRVGSPSPAVMAQRSTHSLAGAAGGVRGDVPRDLGSSPSPAFSSASAAPWVSAPEAASLAEESQRPHWTSFDKGGGKAEGLPTFGMSQLASGAGW</sequence>